<dbReference type="OrthoDB" id="5593063at2759"/>
<dbReference type="GO" id="GO:0033192">
    <property type="term" value="F:calmodulin-dependent protein phosphatase activity"/>
    <property type="evidence" value="ECO:0007669"/>
    <property type="project" value="InterPro"/>
</dbReference>
<dbReference type="AlphaFoldDB" id="A0A183SZC5"/>
<reference evidence="2 3" key="2">
    <citation type="submission" date="2018-11" db="EMBL/GenBank/DDBJ databases">
        <authorList>
            <consortium name="Pathogen Informatics"/>
        </authorList>
    </citation>
    <scope>NUCLEOTIDE SEQUENCE [LARGE SCALE GENOMIC DNA]</scope>
    <source>
        <strain evidence="2 3">NST_G2</strain>
    </source>
</reference>
<accession>A0A183SZC5</accession>
<dbReference type="InterPro" id="IPR043360">
    <property type="entry name" value="PP2B"/>
</dbReference>
<keyword evidence="3" id="KW-1185">Reference proteome</keyword>
<dbReference type="PRINTS" id="PR00114">
    <property type="entry name" value="STPHPHTASE"/>
</dbReference>
<sequence length="218" mass="24033">MILGYFSVGSSAASVTLKISDIFESQGKPNIEILKQHFILEGRLTDDAALKIINDGAALLREERNVLEIEAPVTVCGDIHGQFFDLMKLFEVGGNPATTRYLFLGDYVDRGYFSIETTARAGQFFDAKVGAAAGSLVYAYFAHALPPKHKHQDFTQQGVERLKSHMCEIARGHVKKEPSQPDSQTTSQLLYTTHIGLTARSEFSCQFATFQPTALITP</sequence>
<dbReference type="PANTHER" id="PTHR45673">
    <property type="entry name" value="SERINE/THREONINE-PROTEIN PHOSPHATASE 2B CATALYTIC SUBUNIT 1-RELATED"/>
    <property type="match status" value="1"/>
</dbReference>
<dbReference type="EMBL" id="UYSU01035320">
    <property type="protein sequence ID" value="VDL95954.1"/>
    <property type="molecule type" value="Genomic_DNA"/>
</dbReference>
<evidence type="ECO:0000313" key="3">
    <source>
        <dbReference type="Proteomes" id="UP000275846"/>
    </source>
</evidence>
<protein>
    <submittedName>
        <fullName evidence="4">SER_THR_PHOSPHATASE domain-containing protein</fullName>
    </submittedName>
</protein>
<dbReference type="InterPro" id="IPR029052">
    <property type="entry name" value="Metallo-depent_PP-like"/>
</dbReference>
<evidence type="ECO:0000259" key="1">
    <source>
        <dbReference type="SMART" id="SM00156"/>
    </source>
</evidence>
<dbReference type="SMART" id="SM00156">
    <property type="entry name" value="PP2Ac"/>
    <property type="match status" value="1"/>
</dbReference>
<dbReference type="SUPFAM" id="SSF56300">
    <property type="entry name" value="Metallo-dependent phosphatases"/>
    <property type="match status" value="1"/>
</dbReference>
<dbReference type="GO" id="GO:0097720">
    <property type="term" value="P:calcineurin-mediated signaling"/>
    <property type="evidence" value="ECO:0007669"/>
    <property type="project" value="InterPro"/>
</dbReference>
<evidence type="ECO:0000313" key="4">
    <source>
        <dbReference type="WBParaSite" id="SSLN_0000993501-mRNA-1"/>
    </source>
</evidence>
<dbReference type="WBParaSite" id="SSLN_0000993501-mRNA-1">
    <property type="protein sequence ID" value="SSLN_0000993501-mRNA-1"/>
    <property type="gene ID" value="SSLN_0000993501"/>
</dbReference>
<proteinExistence type="predicted"/>
<dbReference type="InterPro" id="IPR004843">
    <property type="entry name" value="Calcineurin-like_PHP"/>
</dbReference>
<dbReference type="InterPro" id="IPR006186">
    <property type="entry name" value="Ser/Thr-sp_prot-phosphatase"/>
</dbReference>
<dbReference type="Gene3D" id="3.60.21.10">
    <property type="match status" value="1"/>
</dbReference>
<gene>
    <name evidence="2" type="ORF">SSLN_LOCUS9569</name>
</gene>
<dbReference type="Pfam" id="PF00149">
    <property type="entry name" value="Metallophos"/>
    <property type="match status" value="1"/>
</dbReference>
<dbReference type="STRING" id="70667.A0A183SZC5"/>
<reference evidence="4" key="1">
    <citation type="submission" date="2016-06" db="UniProtKB">
        <authorList>
            <consortium name="WormBaseParasite"/>
        </authorList>
    </citation>
    <scope>IDENTIFICATION</scope>
</reference>
<name>A0A183SZC5_SCHSO</name>
<evidence type="ECO:0000313" key="2">
    <source>
        <dbReference type="EMBL" id="VDL95954.1"/>
    </source>
</evidence>
<organism evidence="4">
    <name type="scientific">Schistocephalus solidus</name>
    <name type="common">Tapeworm</name>
    <dbReference type="NCBI Taxonomy" id="70667"/>
    <lineage>
        <taxon>Eukaryota</taxon>
        <taxon>Metazoa</taxon>
        <taxon>Spiralia</taxon>
        <taxon>Lophotrochozoa</taxon>
        <taxon>Platyhelminthes</taxon>
        <taxon>Cestoda</taxon>
        <taxon>Eucestoda</taxon>
        <taxon>Diphyllobothriidea</taxon>
        <taxon>Diphyllobothriidae</taxon>
        <taxon>Schistocephalus</taxon>
    </lineage>
</organism>
<dbReference type="Proteomes" id="UP000275846">
    <property type="component" value="Unassembled WGS sequence"/>
</dbReference>
<feature type="domain" description="Serine/threonine specific protein phosphatases" evidence="1">
    <location>
        <begin position="44"/>
        <end position="214"/>
    </location>
</feature>